<evidence type="ECO:0000259" key="2">
    <source>
        <dbReference type="Pfam" id="PF01337"/>
    </source>
</evidence>
<evidence type="ECO:0000313" key="3">
    <source>
        <dbReference type="EMBL" id="MBC1978527.1"/>
    </source>
</evidence>
<comment type="caution">
    <text evidence="3">The sequence shown here is derived from an EMBL/GenBank/DDBJ whole genome shotgun (WGS) entry which is preliminary data.</text>
</comment>
<name>A0A842CJH0_9LIST</name>
<reference evidence="3 4" key="1">
    <citation type="submission" date="2020-03" db="EMBL/GenBank/DDBJ databases">
        <title>Soil Listeria distribution.</title>
        <authorList>
            <person name="Liao J."/>
            <person name="Wiedmann M."/>
        </authorList>
    </citation>
    <scope>NUCLEOTIDE SEQUENCE [LARGE SCALE GENOMIC DNA]</scope>
    <source>
        <strain evidence="3 4">FSL L7-0504</strain>
    </source>
</reference>
<dbReference type="SUPFAM" id="SSF52038">
    <property type="entry name" value="Barstar-related"/>
    <property type="match status" value="1"/>
</dbReference>
<dbReference type="Pfam" id="PF01337">
    <property type="entry name" value="Barstar"/>
    <property type="match status" value="1"/>
</dbReference>
<gene>
    <name evidence="3" type="ORF">HCJ63_08560</name>
</gene>
<accession>A0A842CJH0</accession>
<evidence type="ECO:0000313" key="4">
    <source>
        <dbReference type="Proteomes" id="UP000580683"/>
    </source>
</evidence>
<protein>
    <submittedName>
        <fullName evidence="3">Barnase inhibitor</fullName>
    </submittedName>
</protein>
<dbReference type="InterPro" id="IPR035905">
    <property type="entry name" value="Barstar-like_sf"/>
</dbReference>
<proteinExistence type="inferred from homology"/>
<dbReference type="InterPro" id="IPR000468">
    <property type="entry name" value="Barstar"/>
</dbReference>
<comment type="similarity">
    <text evidence="1">Belongs to the barstar family.</text>
</comment>
<organism evidence="3 4">
    <name type="scientific">Listeria marthii</name>
    <dbReference type="NCBI Taxonomy" id="529731"/>
    <lineage>
        <taxon>Bacteria</taxon>
        <taxon>Bacillati</taxon>
        <taxon>Bacillota</taxon>
        <taxon>Bacilli</taxon>
        <taxon>Bacillales</taxon>
        <taxon>Listeriaceae</taxon>
        <taxon>Listeria</taxon>
    </lineage>
</organism>
<dbReference type="RefSeq" id="WP_185504295.1">
    <property type="nucleotide sequence ID" value="NZ_JAARXK010000003.1"/>
</dbReference>
<evidence type="ECO:0000256" key="1">
    <source>
        <dbReference type="ARBA" id="ARBA00006845"/>
    </source>
</evidence>
<sequence length="103" mass="12121">MCASTKKEVTIDLKEVSTKEELQILLKQKLDFPDYYGGNWDAFWDTITGLVELPEKIIFEHWSDLEESIPDEANSLKEMLNNFNKKYPMMKTENVVDRITFIK</sequence>
<dbReference type="AlphaFoldDB" id="A0A842CJH0"/>
<dbReference type="Gene3D" id="3.30.370.10">
    <property type="entry name" value="Barstar-like"/>
    <property type="match status" value="1"/>
</dbReference>
<dbReference type="Proteomes" id="UP000580683">
    <property type="component" value="Unassembled WGS sequence"/>
</dbReference>
<feature type="domain" description="Barstar (barnase inhibitor)" evidence="2">
    <location>
        <begin position="8"/>
        <end position="87"/>
    </location>
</feature>
<dbReference type="EMBL" id="JAASWI010000003">
    <property type="protein sequence ID" value="MBC1978527.1"/>
    <property type="molecule type" value="Genomic_DNA"/>
</dbReference>